<accession>A0A146KLW5</accession>
<protein>
    <recommendedName>
        <fullName evidence="5">GPN-loop GTPase 2</fullName>
    </recommendedName>
</protein>
<evidence type="ECO:0000256" key="1">
    <source>
        <dbReference type="ARBA" id="ARBA00005290"/>
    </source>
</evidence>
<keyword evidence="4 5" id="KW-0342">GTP-binding</keyword>
<keyword evidence="3 5" id="KW-0378">Hydrolase</keyword>
<reference evidence="6" key="1">
    <citation type="submission" date="2015-07" db="EMBL/GenBank/DDBJ databases">
        <title>Adaptation to a free-living lifestyle via gene acquisitions in the diplomonad Trepomonas sp. PC1.</title>
        <authorList>
            <person name="Xu F."/>
            <person name="Jerlstrom-Hultqvist J."/>
            <person name="Kolisko M."/>
            <person name="Simpson A.G.B."/>
            <person name="Roger A.J."/>
            <person name="Svard S.G."/>
            <person name="Andersson J.O."/>
        </authorList>
    </citation>
    <scope>NUCLEOTIDE SEQUENCE</scope>
    <source>
        <strain evidence="6">PC1</strain>
    </source>
</reference>
<dbReference type="EMBL" id="GDID01000457">
    <property type="protein sequence ID" value="JAP96149.1"/>
    <property type="molecule type" value="Transcribed_RNA"/>
</dbReference>
<dbReference type="Pfam" id="PF03029">
    <property type="entry name" value="ATP_bind_1"/>
    <property type="match status" value="1"/>
</dbReference>
<dbReference type="PANTHER" id="PTHR21231">
    <property type="entry name" value="XPA-BINDING PROTEIN 1-RELATED"/>
    <property type="match status" value="1"/>
</dbReference>
<dbReference type="GO" id="GO:0005524">
    <property type="term" value="F:ATP binding"/>
    <property type="evidence" value="ECO:0007669"/>
    <property type="project" value="UniProtKB-KW"/>
</dbReference>
<keyword evidence="6" id="KW-0067">ATP-binding</keyword>
<comment type="similarity">
    <text evidence="1 5">Belongs to the GPN-loop GTPase family.</text>
</comment>
<dbReference type="InterPro" id="IPR027417">
    <property type="entry name" value="P-loop_NTPase"/>
</dbReference>
<dbReference type="AlphaFoldDB" id="A0A146KLW5"/>
<dbReference type="SUPFAM" id="SSF52540">
    <property type="entry name" value="P-loop containing nucleoside triphosphate hydrolases"/>
    <property type="match status" value="1"/>
</dbReference>
<feature type="non-terminal residue" evidence="6">
    <location>
        <position position="1"/>
    </location>
</feature>
<evidence type="ECO:0000256" key="5">
    <source>
        <dbReference type="RuleBase" id="RU365059"/>
    </source>
</evidence>
<dbReference type="InterPro" id="IPR004130">
    <property type="entry name" value="Gpn"/>
</dbReference>
<keyword evidence="2 5" id="KW-0547">Nucleotide-binding</keyword>
<evidence type="ECO:0000256" key="4">
    <source>
        <dbReference type="ARBA" id="ARBA00023134"/>
    </source>
</evidence>
<feature type="non-terminal residue" evidence="6">
    <location>
        <position position="259"/>
    </location>
</feature>
<dbReference type="GO" id="GO:0005737">
    <property type="term" value="C:cytoplasm"/>
    <property type="evidence" value="ECO:0007669"/>
    <property type="project" value="TreeGrafter"/>
</dbReference>
<proteinExistence type="inferred from homology"/>
<dbReference type="Gene3D" id="3.40.50.300">
    <property type="entry name" value="P-loop containing nucleotide triphosphate hydrolases"/>
    <property type="match status" value="1"/>
</dbReference>
<comment type="function">
    <text evidence="5">Small GTPase required for proper localization of RNA polymerase II and III (RNAPII and RNAPIII). May act at an RNAP assembly step prior to nuclear import.</text>
</comment>
<sequence>GIAVSGLPGSGKTTISINMRDIMVTLQRPVKLINLDPSNSIEADYDICQLIQTDDFQRLHQCGPNGALHFALQFLAKNVAHLQQFIDSNPQNFFIFDFPGQIESYLSDFSLLKVFQELRLKQSLEIALLSLGDANQINTSLKWLQFQLSQVAVSSAFPFPFISILNKVDLLPNCESVFENYDAELLNANGKLTQELVSLAEQQGVLHCSFMSALDSKQMVQLIVEADVRLGYQRGQLGEYKDGKNAQRIERYIEEAFAE</sequence>
<dbReference type="GO" id="GO:0003924">
    <property type="term" value="F:GTPase activity"/>
    <property type="evidence" value="ECO:0007669"/>
    <property type="project" value="TreeGrafter"/>
</dbReference>
<evidence type="ECO:0000313" key="6">
    <source>
        <dbReference type="EMBL" id="JAP96149.1"/>
    </source>
</evidence>
<evidence type="ECO:0000256" key="2">
    <source>
        <dbReference type="ARBA" id="ARBA00022741"/>
    </source>
</evidence>
<organism evidence="6">
    <name type="scientific">Trepomonas sp. PC1</name>
    <dbReference type="NCBI Taxonomy" id="1076344"/>
    <lineage>
        <taxon>Eukaryota</taxon>
        <taxon>Metamonada</taxon>
        <taxon>Diplomonadida</taxon>
        <taxon>Hexamitidae</taxon>
        <taxon>Hexamitinae</taxon>
        <taxon>Trepomonas</taxon>
    </lineage>
</organism>
<gene>
    <name evidence="6" type="ORF">TPC1_10610</name>
</gene>
<dbReference type="PANTHER" id="PTHR21231:SF3">
    <property type="entry name" value="GPN-LOOP GTPASE 2"/>
    <property type="match status" value="1"/>
</dbReference>
<dbReference type="GO" id="GO:0005525">
    <property type="term" value="F:GTP binding"/>
    <property type="evidence" value="ECO:0007669"/>
    <property type="project" value="UniProtKB-KW"/>
</dbReference>
<evidence type="ECO:0000256" key="3">
    <source>
        <dbReference type="ARBA" id="ARBA00022801"/>
    </source>
</evidence>
<comment type="subunit">
    <text evidence="5">Binds to RNA polymerase II (RNAPII).</text>
</comment>
<name>A0A146KLW5_9EUKA</name>